<comment type="caution">
    <text evidence="2">The sequence shown here is derived from an EMBL/GenBank/DDBJ whole genome shotgun (WGS) entry which is preliminary data.</text>
</comment>
<evidence type="ECO:0000313" key="2">
    <source>
        <dbReference type="EMBL" id="TCZ67367.1"/>
    </source>
</evidence>
<accession>A0A4R4DX53</accession>
<name>A0A4R4DX53_9BACT</name>
<feature type="region of interest" description="Disordered" evidence="1">
    <location>
        <begin position="1"/>
        <end position="62"/>
    </location>
</feature>
<gene>
    <name evidence="2" type="ORF">E0486_15800</name>
</gene>
<protein>
    <submittedName>
        <fullName evidence="2">Uncharacterized protein</fullName>
    </submittedName>
</protein>
<dbReference type="RefSeq" id="WP_131853527.1">
    <property type="nucleotide sequence ID" value="NZ_SKFH01000035.1"/>
</dbReference>
<organism evidence="2 3">
    <name type="scientific">Flaviaesturariibacter aridisoli</name>
    <dbReference type="NCBI Taxonomy" id="2545761"/>
    <lineage>
        <taxon>Bacteria</taxon>
        <taxon>Pseudomonadati</taxon>
        <taxon>Bacteroidota</taxon>
        <taxon>Chitinophagia</taxon>
        <taxon>Chitinophagales</taxon>
        <taxon>Chitinophagaceae</taxon>
        <taxon>Flaviaestuariibacter</taxon>
    </lineage>
</organism>
<keyword evidence="3" id="KW-1185">Reference proteome</keyword>
<evidence type="ECO:0000256" key="1">
    <source>
        <dbReference type="SAM" id="MobiDB-lite"/>
    </source>
</evidence>
<evidence type="ECO:0000313" key="3">
    <source>
        <dbReference type="Proteomes" id="UP000295164"/>
    </source>
</evidence>
<dbReference type="AlphaFoldDB" id="A0A4R4DX53"/>
<proteinExistence type="predicted"/>
<sequence>MHYPEKGPAVVQPANSEEARPQDIEIRPNPNPRANENLDAAPGVENADTEGVGSEVTDGEDA</sequence>
<reference evidence="2 3" key="1">
    <citation type="submission" date="2019-03" db="EMBL/GenBank/DDBJ databases">
        <authorList>
            <person name="Kim M.K.M."/>
        </authorList>
    </citation>
    <scope>NUCLEOTIDE SEQUENCE [LARGE SCALE GENOMIC DNA]</scope>
    <source>
        <strain evidence="2 3">17J68-15</strain>
    </source>
</reference>
<feature type="compositionally biased region" description="Basic and acidic residues" evidence="1">
    <location>
        <begin position="17"/>
        <end position="26"/>
    </location>
</feature>
<dbReference type="EMBL" id="SKFH01000035">
    <property type="protein sequence ID" value="TCZ67367.1"/>
    <property type="molecule type" value="Genomic_DNA"/>
</dbReference>
<dbReference type="Proteomes" id="UP000295164">
    <property type="component" value="Unassembled WGS sequence"/>
</dbReference>